<feature type="region of interest" description="Disordered" evidence="2">
    <location>
        <begin position="374"/>
        <end position="397"/>
    </location>
</feature>
<evidence type="ECO:0000256" key="2">
    <source>
        <dbReference type="SAM" id="MobiDB-lite"/>
    </source>
</evidence>
<accession>A0A9P7F9N5</accession>
<comment type="caution">
    <text evidence="3">The sequence shown here is derived from an EMBL/GenBank/DDBJ whole genome shotgun (WGS) entry which is preliminary data.</text>
</comment>
<dbReference type="RefSeq" id="XP_041294794.1">
    <property type="nucleotide sequence ID" value="XM_041441274.1"/>
</dbReference>
<feature type="coiled-coil region" evidence="1">
    <location>
        <begin position="10"/>
        <end position="37"/>
    </location>
</feature>
<dbReference type="AlphaFoldDB" id="A0A9P7F9N5"/>
<gene>
    <name evidence="3" type="ORF">F5147DRAFT_771717</name>
</gene>
<proteinExistence type="predicted"/>
<dbReference type="GeneID" id="64703533"/>
<evidence type="ECO:0000313" key="3">
    <source>
        <dbReference type="EMBL" id="KAG2111575.1"/>
    </source>
</evidence>
<reference evidence="3" key="1">
    <citation type="journal article" date="2020" name="New Phytol.">
        <title>Comparative genomics reveals dynamic genome evolution in host specialist ectomycorrhizal fungi.</title>
        <authorList>
            <person name="Lofgren L.A."/>
            <person name="Nguyen N.H."/>
            <person name="Vilgalys R."/>
            <person name="Ruytinx J."/>
            <person name="Liao H.L."/>
            <person name="Branco S."/>
            <person name="Kuo A."/>
            <person name="LaButti K."/>
            <person name="Lipzen A."/>
            <person name="Andreopoulos W."/>
            <person name="Pangilinan J."/>
            <person name="Riley R."/>
            <person name="Hundley H."/>
            <person name="Na H."/>
            <person name="Barry K."/>
            <person name="Grigoriev I.V."/>
            <person name="Stajich J.E."/>
            <person name="Kennedy P.G."/>
        </authorList>
    </citation>
    <scope>NUCLEOTIDE SEQUENCE</scope>
    <source>
        <strain evidence="3">FC423</strain>
    </source>
</reference>
<organism evidence="3 4">
    <name type="scientific">Suillus discolor</name>
    <dbReference type="NCBI Taxonomy" id="1912936"/>
    <lineage>
        <taxon>Eukaryota</taxon>
        <taxon>Fungi</taxon>
        <taxon>Dikarya</taxon>
        <taxon>Basidiomycota</taxon>
        <taxon>Agaricomycotina</taxon>
        <taxon>Agaricomycetes</taxon>
        <taxon>Agaricomycetidae</taxon>
        <taxon>Boletales</taxon>
        <taxon>Suillineae</taxon>
        <taxon>Suillaceae</taxon>
        <taxon>Suillus</taxon>
    </lineage>
</organism>
<evidence type="ECO:0000313" key="4">
    <source>
        <dbReference type="Proteomes" id="UP000823399"/>
    </source>
</evidence>
<feature type="compositionally biased region" description="Low complexity" evidence="2">
    <location>
        <begin position="383"/>
        <end position="397"/>
    </location>
</feature>
<dbReference type="OrthoDB" id="3231188at2759"/>
<protein>
    <submittedName>
        <fullName evidence="3">Uncharacterized protein</fullName>
    </submittedName>
</protein>
<dbReference type="Proteomes" id="UP000823399">
    <property type="component" value="Unassembled WGS sequence"/>
</dbReference>
<dbReference type="EMBL" id="JABBWM010000017">
    <property type="protein sequence ID" value="KAG2111575.1"/>
    <property type="molecule type" value="Genomic_DNA"/>
</dbReference>
<sequence>MPPSNTPGLADIEQLKLQELKDVNKELTEENKILRANQPKRKKKGQNIFEESMAFDEEICLCGHKYGACYEMFAPDRQLLQCPNPTFPPPLNKLSRYETLASTESALLAELFGLLPSHIHPLVADNHFSDVYFTDTTYNQASVSEIQHLLGTSTSQCMPKPFPPILFPNLVEDTSLRTLFGNWEVFAKIIQILLWGENGLTALRAGGPPRNGNKWEVTSLTPGLLAWAGVVAIFLLSADKEFHYSGKGETTKIQYNYMFSSYKKVLIKNWNMEYTRNIVKMLNNFIFSKGLRMADSMSDEEDFTAAMDHALVGVTEGEESTAQPEPPRSITEDIMDETVADVEVNRDGHRASSPLMEPDEDEVHVVVPTATVRGCRGGRAARRTVSNTTRNTRTTST</sequence>
<evidence type="ECO:0000256" key="1">
    <source>
        <dbReference type="SAM" id="Coils"/>
    </source>
</evidence>
<keyword evidence="4" id="KW-1185">Reference proteome</keyword>
<keyword evidence="1" id="KW-0175">Coiled coil</keyword>
<name>A0A9P7F9N5_9AGAM</name>